<dbReference type="InterPro" id="IPR022228">
    <property type="entry name" value="DUF3755"/>
</dbReference>
<evidence type="ECO:0008006" key="4">
    <source>
        <dbReference type="Google" id="ProtNLM"/>
    </source>
</evidence>
<name>A0AAF0WS99_DAUCS</name>
<feature type="region of interest" description="Disordered" evidence="1">
    <location>
        <begin position="114"/>
        <end position="165"/>
    </location>
</feature>
<sequence>MAASADPCGDGSHNNNNGGNQGGGGAGGSNGNGNNSGIPVASGGYYNYVFGPTVAALKHDPGLSLNWSPEEIALIHQLSNRYDSESTITKYAKIAQQLNDKTIRDVILYHKKMNESKKENKKRRRDNDTSSRKDKDKKEEVVDPSAKSSSYLTNRSNGQPYAQTAVSMDSDDGISYKAIGGVTGRLLEQNAQAMDQISANFRSFKIHDNINLFCQARNNIISIIKDLNDVPEVMKQMPPLPVKLNEELSSKLLPPPSLHK</sequence>
<dbReference type="PANTHER" id="PTHR14000:SF1">
    <property type="entry name" value="HISTONE H2A DEUBIQUITINASE (DUF3755)"/>
    <property type="match status" value="1"/>
</dbReference>
<evidence type="ECO:0000256" key="1">
    <source>
        <dbReference type="SAM" id="MobiDB-lite"/>
    </source>
</evidence>
<dbReference type="EMBL" id="CP093345">
    <property type="protein sequence ID" value="WOG95105.1"/>
    <property type="molecule type" value="Genomic_DNA"/>
</dbReference>
<keyword evidence="3" id="KW-1185">Reference proteome</keyword>
<proteinExistence type="predicted"/>
<gene>
    <name evidence="2" type="ORF">DCAR_0314407</name>
</gene>
<dbReference type="KEGG" id="dcr:108214571"/>
<dbReference type="AlphaFoldDB" id="A0AAF0WS99"/>
<evidence type="ECO:0000313" key="2">
    <source>
        <dbReference type="EMBL" id="WOG95105.1"/>
    </source>
</evidence>
<accession>A0AAF0WS99</accession>
<reference evidence="2" key="1">
    <citation type="journal article" date="2016" name="Nat. Genet.">
        <title>A high-quality carrot genome assembly provides new insights into carotenoid accumulation and asterid genome evolution.</title>
        <authorList>
            <person name="Iorizzo M."/>
            <person name="Ellison S."/>
            <person name="Senalik D."/>
            <person name="Zeng P."/>
            <person name="Satapoomin P."/>
            <person name="Huang J."/>
            <person name="Bowman M."/>
            <person name="Iovene M."/>
            <person name="Sanseverino W."/>
            <person name="Cavagnaro P."/>
            <person name="Yildiz M."/>
            <person name="Macko-Podgorni A."/>
            <person name="Moranska E."/>
            <person name="Grzebelus E."/>
            <person name="Grzebelus D."/>
            <person name="Ashrafi H."/>
            <person name="Zheng Z."/>
            <person name="Cheng S."/>
            <person name="Spooner D."/>
            <person name="Van Deynze A."/>
            <person name="Simon P."/>
        </authorList>
    </citation>
    <scope>NUCLEOTIDE SEQUENCE</scope>
    <source>
        <tissue evidence="2">Leaf</tissue>
    </source>
</reference>
<dbReference type="CDD" id="cd00167">
    <property type="entry name" value="SANT"/>
    <property type="match status" value="1"/>
</dbReference>
<feature type="compositionally biased region" description="Low complexity" evidence="1">
    <location>
        <begin position="9"/>
        <end position="18"/>
    </location>
</feature>
<dbReference type="InterPro" id="IPR001005">
    <property type="entry name" value="SANT/Myb"/>
</dbReference>
<feature type="compositionally biased region" description="Basic and acidic residues" evidence="1">
    <location>
        <begin position="125"/>
        <end position="141"/>
    </location>
</feature>
<dbReference type="Proteomes" id="UP000077755">
    <property type="component" value="Chromosome 3"/>
</dbReference>
<feature type="compositionally biased region" description="Polar residues" evidence="1">
    <location>
        <begin position="146"/>
        <end position="165"/>
    </location>
</feature>
<protein>
    <recommendedName>
        <fullName evidence="4">Myb-like domain-containing protein</fullName>
    </recommendedName>
</protein>
<organism evidence="2 3">
    <name type="scientific">Daucus carota subsp. sativus</name>
    <name type="common">Carrot</name>
    <dbReference type="NCBI Taxonomy" id="79200"/>
    <lineage>
        <taxon>Eukaryota</taxon>
        <taxon>Viridiplantae</taxon>
        <taxon>Streptophyta</taxon>
        <taxon>Embryophyta</taxon>
        <taxon>Tracheophyta</taxon>
        <taxon>Spermatophyta</taxon>
        <taxon>Magnoliopsida</taxon>
        <taxon>eudicotyledons</taxon>
        <taxon>Gunneridae</taxon>
        <taxon>Pentapetalae</taxon>
        <taxon>asterids</taxon>
        <taxon>campanulids</taxon>
        <taxon>Apiales</taxon>
        <taxon>Apiaceae</taxon>
        <taxon>Apioideae</taxon>
        <taxon>Scandiceae</taxon>
        <taxon>Daucinae</taxon>
        <taxon>Daucus</taxon>
        <taxon>Daucus sect. Daucus</taxon>
    </lineage>
</organism>
<feature type="region of interest" description="Disordered" evidence="1">
    <location>
        <begin position="1"/>
        <end position="32"/>
    </location>
</feature>
<dbReference type="PANTHER" id="PTHR14000">
    <property type="entry name" value="FINGER CCCH DOMAIN PROTEIN, PUTATIVE (DUF3755)-RELATED"/>
    <property type="match status" value="1"/>
</dbReference>
<feature type="compositionally biased region" description="Gly residues" evidence="1">
    <location>
        <begin position="19"/>
        <end position="31"/>
    </location>
</feature>
<reference evidence="2" key="2">
    <citation type="submission" date="2022-03" db="EMBL/GenBank/DDBJ databases">
        <title>Draft title - Genomic analysis of global carrot germplasm unveils the trajectory of domestication and the origin of high carotenoid orange carrot.</title>
        <authorList>
            <person name="Iorizzo M."/>
            <person name="Ellison S."/>
            <person name="Senalik D."/>
            <person name="Macko-Podgorni A."/>
            <person name="Grzebelus D."/>
            <person name="Bostan H."/>
            <person name="Rolling W."/>
            <person name="Curaba J."/>
            <person name="Simon P."/>
        </authorList>
    </citation>
    <scope>NUCLEOTIDE SEQUENCE</scope>
    <source>
        <tissue evidence="2">Leaf</tissue>
    </source>
</reference>
<dbReference type="Pfam" id="PF12579">
    <property type="entry name" value="DUF3755"/>
    <property type="match status" value="1"/>
</dbReference>
<evidence type="ECO:0000313" key="3">
    <source>
        <dbReference type="Proteomes" id="UP000077755"/>
    </source>
</evidence>